<feature type="transmembrane region" description="Helical" evidence="3">
    <location>
        <begin position="245"/>
        <end position="263"/>
    </location>
</feature>
<keyword evidence="3" id="KW-0472">Membrane</keyword>
<dbReference type="GO" id="GO:0016747">
    <property type="term" value="F:acyltransferase activity, transferring groups other than amino-acyl groups"/>
    <property type="evidence" value="ECO:0007669"/>
    <property type="project" value="InterPro"/>
</dbReference>
<dbReference type="InterPro" id="IPR050879">
    <property type="entry name" value="Acyltransferase_3"/>
</dbReference>
<dbReference type="AlphaFoldDB" id="A0A5D4LXF5"/>
<feature type="transmembrane region" description="Helical" evidence="3">
    <location>
        <begin position="305"/>
        <end position="333"/>
    </location>
</feature>
<evidence type="ECO:0000313" key="6">
    <source>
        <dbReference type="Proteomes" id="UP000325182"/>
    </source>
</evidence>
<evidence type="ECO:0000256" key="2">
    <source>
        <dbReference type="ARBA" id="ARBA00007400"/>
    </source>
</evidence>
<feature type="transmembrane region" description="Helical" evidence="3">
    <location>
        <begin position="84"/>
        <end position="105"/>
    </location>
</feature>
<evidence type="ECO:0000256" key="1">
    <source>
        <dbReference type="ARBA" id="ARBA00004370"/>
    </source>
</evidence>
<keyword evidence="5" id="KW-0012">Acyltransferase</keyword>
<protein>
    <submittedName>
        <fullName evidence="5">Acyltransferase</fullName>
    </submittedName>
</protein>
<reference evidence="5 6" key="1">
    <citation type="submission" date="2019-08" db="EMBL/GenBank/DDBJ databases">
        <title>Bacillus genomes from the desert of Cuatro Cienegas, Coahuila.</title>
        <authorList>
            <person name="Olmedo-Alvarez G."/>
        </authorList>
    </citation>
    <scope>NUCLEOTIDE SEQUENCE [LARGE SCALE GENOMIC DNA]</scope>
    <source>
        <strain evidence="5 6">CH128b_4D</strain>
    </source>
</reference>
<name>A0A5D4LXF5_9BACI</name>
<feature type="transmembrane region" description="Helical" evidence="3">
    <location>
        <begin position="275"/>
        <end position="293"/>
    </location>
</feature>
<comment type="subcellular location">
    <subcellularLocation>
        <location evidence="1">Membrane</location>
    </subcellularLocation>
</comment>
<feature type="transmembrane region" description="Helical" evidence="3">
    <location>
        <begin position="161"/>
        <end position="181"/>
    </location>
</feature>
<dbReference type="Proteomes" id="UP000325182">
    <property type="component" value="Unassembled WGS sequence"/>
</dbReference>
<feature type="transmembrane region" description="Helical" evidence="3">
    <location>
        <begin position="135"/>
        <end position="154"/>
    </location>
</feature>
<gene>
    <name evidence="5" type="ORF">FZC84_22510</name>
</gene>
<feature type="domain" description="Acyltransferase 3" evidence="4">
    <location>
        <begin position="10"/>
        <end position="329"/>
    </location>
</feature>
<keyword evidence="5" id="KW-0808">Transferase</keyword>
<keyword evidence="3" id="KW-0812">Transmembrane</keyword>
<dbReference type="Pfam" id="PF01757">
    <property type="entry name" value="Acyl_transf_3"/>
    <property type="match status" value="1"/>
</dbReference>
<keyword evidence="3" id="KW-1133">Transmembrane helix</keyword>
<dbReference type="InterPro" id="IPR002656">
    <property type="entry name" value="Acyl_transf_3_dom"/>
</dbReference>
<sequence>MRKRLVLIQLSRALVPIMVMLFHVSVNMEGYWEYNLLGLSSLPISGGVNYFFALSGFMLFYIYQKKLGQPKQLKGFLQSRFVRIYPVYFVLTLIAIPVLVFFPYLGVGHEINYNTIVHSLLLIPEVDGVKPVLDVAWSLVYTVYFYMIFSVLFFSKKVFSTIFLTTWTIISIAFATNILWAEQFIPYFFFYQYNLIFLAGMLCAYAVTRFQPSMLVSAALIIIGLAGFPLTWLNYFNPVLDNSYYDLYTGLASVFIIYGLASIDMKKDIRIPSALNYLGSASLSIYLAHNLVLNTFSEIFSRTGVYYAAGPVVTSISLLVIITFFGCLVHSFIEKPLTAKLKKTITSNGSPITETQKAIPGTGASQVV</sequence>
<dbReference type="GO" id="GO:0000271">
    <property type="term" value="P:polysaccharide biosynthetic process"/>
    <property type="evidence" value="ECO:0007669"/>
    <property type="project" value="TreeGrafter"/>
</dbReference>
<evidence type="ECO:0000259" key="4">
    <source>
        <dbReference type="Pfam" id="PF01757"/>
    </source>
</evidence>
<feature type="transmembrane region" description="Helical" evidence="3">
    <location>
        <begin position="5"/>
        <end position="24"/>
    </location>
</feature>
<feature type="transmembrane region" description="Helical" evidence="3">
    <location>
        <begin position="214"/>
        <end position="233"/>
    </location>
</feature>
<feature type="transmembrane region" description="Helical" evidence="3">
    <location>
        <begin position="187"/>
        <end position="207"/>
    </location>
</feature>
<evidence type="ECO:0000313" key="5">
    <source>
        <dbReference type="EMBL" id="TYR94434.1"/>
    </source>
</evidence>
<proteinExistence type="inferred from homology"/>
<comment type="caution">
    <text evidence="5">The sequence shown here is derived from an EMBL/GenBank/DDBJ whole genome shotgun (WGS) entry which is preliminary data.</text>
</comment>
<dbReference type="RefSeq" id="WP_148955378.1">
    <property type="nucleotide sequence ID" value="NZ_VTEG01000039.1"/>
</dbReference>
<dbReference type="GO" id="GO:0016020">
    <property type="term" value="C:membrane"/>
    <property type="evidence" value="ECO:0007669"/>
    <property type="project" value="TreeGrafter"/>
</dbReference>
<comment type="similarity">
    <text evidence="2">Belongs to the acyltransferase 3 family.</text>
</comment>
<dbReference type="PANTHER" id="PTHR23028">
    <property type="entry name" value="ACETYLTRANSFERASE"/>
    <property type="match status" value="1"/>
</dbReference>
<dbReference type="PANTHER" id="PTHR23028:SF53">
    <property type="entry name" value="ACYL_TRANSF_3 DOMAIN-CONTAINING PROTEIN"/>
    <property type="match status" value="1"/>
</dbReference>
<evidence type="ECO:0000256" key="3">
    <source>
        <dbReference type="SAM" id="Phobius"/>
    </source>
</evidence>
<feature type="transmembrane region" description="Helical" evidence="3">
    <location>
        <begin position="44"/>
        <end position="63"/>
    </location>
</feature>
<organism evidence="5 6">
    <name type="scientific">Rossellomorea vietnamensis</name>
    <dbReference type="NCBI Taxonomy" id="218284"/>
    <lineage>
        <taxon>Bacteria</taxon>
        <taxon>Bacillati</taxon>
        <taxon>Bacillota</taxon>
        <taxon>Bacilli</taxon>
        <taxon>Bacillales</taxon>
        <taxon>Bacillaceae</taxon>
        <taxon>Rossellomorea</taxon>
    </lineage>
</organism>
<accession>A0A5D4LXF5</accession>
<dbReference type="EMBL" id="VTEG01000039">
    <property type="protein sequence ID" value="TYR94434.1"/>
    <property type="molecule type" value="Genomic_DNA"/>
</dbReference>